<organism evidence="2 3">
    <name type="scientific">Microcoleus anatoxicus PTRS2</name>
    <dbReference type="NCBI Taxonomy" id="2705321"/>
    <lineage>
        <taxon>Bacteria</taxon>
        <taxon>Bacillati</taxon>
        <taxon>Cyanobacteriota</taxon>
        <taxon>Cyanophyceae</taxon>
        <taxon>Oscillatoriophycideae</taxon>
        <taxon>Oscillatoriales</taxon>
        <taxon>Microcoleaceae</taxon>
        <taxon>Microcoleus</taxon>
        <taxon>Microcoleus anatoxicus</taxon>
    </lineage>
</organism>
<keyword evidence="3" id="KW-1185">Reference proteome</keyword>
<evidence type="ECO:0000313" key="3">
    <source>
        <dbReference type="Proteomes" id="UP001384579"/>
    </source>
</evidence>
<sequence>MSSQSRVHKTGRAAKAGVKLVQKTGGNLVLASGVTITLLLGMVLALSLAAVFIKIHTGCGKLSGFSPERKATRGTSVPVSFLVSRMMWIFY</sequence>
<dbReference type="EMBL" id="JBBLXS010000182">
    <property type="protein sequence ID" value="MEK0186117.1"/>
    <property type="molecule type" value="Genomic_DNA"/>
</dbReference>
<dbReference type="RefSeq" id="WP_340541559.1">
    <property type="nucleotide sequence ID" value="NZ_JBBLXS010000182.1"/>
</dbReference>
<feature type="transmembrane region" description="Helical" evidence="1">
    <location>
        <begin position="28"/>
        <end position="53"/>
    </location>
</feature>
<keyword evidence="1" id="KW-1133">Transmembrane helix</keyword>
<protein>
    <submittedName>
        <fullName evidence="2">Uncharacterized protein</fullName>
    </submittedName>
</protein>
<proteinExistence type="predicted"/>
<keyword evidence="1" id="KW-0812">Transmembrane</keyword>
<gene>
    <name evidence="2" type="ORF">WMG39_14850</name>
</gene>
<reference evidence="2 3" key="1">
    <citation type="journal article" date="2020" name="Harmful Algae">
        <title>Molecular and morphological characterization of a novel dihydroanatoxin-a producing Microcoleus species (cyanobacteria) from the Russian River, California, USA.</title>
        <authorList>
            <person name="Conklin K.Y."/>
            <person name="Stancheva R."/>
            <person name="Otten T.G."/>
            <person name="Fadness R."/>
            <person name="Boyer G.L."/>
            <person name="Read B."/>
            <person name="Zhang X."/>
            <person name="Sheath R.G."/>
        </authorList>
    </citation>
    <scope>NUCLEOTIDE SEQUENCE [LARGE SCALE GENOMIC DNA]</scope>
    <source>
        <strain evidence="2 3">PTRS2</strain>
    </source>
</reference>
<keyword evidence="1" id="KW-0472">Membrane</keyword>
<evidence type="ECO:0000313" key="2">
    <source>
        <dbReference type="EMBL" id="MEK0186117.1"/>
    </source>
</evidence>
<accession>A0ABU8YNX6</accession>
<evidence type="ECO:0000256" key="1">
    <source>
        <dbReference type="SAM" id="Phobius"/>
    </source>
</evidence>
<comment type="caution">
    <text evidence="2">The sequence shown here is derived from an EMBL/GenBank/DDBJ whole genome shotgun (WGS) entry which is preliminary data.</text>
</comment>
<dbReference type="Proteomes" id="UP001384579">
    <property type="component" value="Unassembled WGS sequence"/>
</dbReference>
<feature type="non-terminal residue" evidence="2">
    <location>
        <position position="91"/>
    </location>
</feature>
<name>A0ABU8YNX6_9CYAN</name>